<feature type="compositionally biased region" description="Polar residues" evidence="1">
    <location>
        <begin position="1088"/>
        <end position="1103"/>
    </location>
</feature>
<feature type="region of interest" description="Disordered" evidence="1">
    <location>
        <begin position="140"/>
        <end position="183"/>
    </location>
</feature>
<evidence type="ECO:0000313" key="3">
    <source>
        <dbReference type="Proteomes" id="UP000050790"/>
    </source>
</evidence>
<accession>A0AA85AH15</accession>
<dbReference type="SUPFAM" id="SSF50729">
    <property type="entry name" value="PH domain-like"/>
    <property type="match status" value="1"/>
</dbReference>
<dbReference type="SMART" id="SM00233">
    <property type="entry name" value="PH"/>
    <property type="match status" value="2"/>
</dbReference>
<name>A0AA85AH15_9TREM</name>
<feature type="domain" description="PH" evidence="2">
    <location>
        <begin position="819"/>
        <end position="939"/>
    </location>
</feature>
<dbReference type="Gene3D" id="2.30.29.30">
    <property type="entry name" value="Pleckstrin-homology domain (PH domain)/Phosphotyrosine-binding domain (PTB)"/>
    <property type="match status" value="1"/>
</dbReference>
<sequence>MATIETLLPGIQSFLSVDLSTIQLPPHVEQKRQRFLELIEVLSLGPIPPLPKNNHITTNPVTINTVTTGCHGSGDIINTTNTITTTNNNNYNVTVLQRRPLSSSIARFFSNKRYSLPPTISCPSPPSVPIDSFKTPVAATSGTSVDKRNSQVSDIFQSSTSSSGHSIHGISYESPSDNKSVHSFDRTRNSLITSSVSSTLPPPLPPKKSQLHKLFCKLDDPYEVPKHAATVLVTKINTTAAAEPATSLTSSLSTSSTVTPIRSKSSITSTNELLYRKKQFNRLSLSPQLEVIQDKKTNSTVPHDWLDNNTAVDSVGLSDTIHTIKQDRTLILPKKNVTGCQARRPSSSLTDPIWTLAGILSHRYKSNKWIQLNLCLLTNNSRLVAYKTGHSMTPSLALFLYGSTGIYSGRDSGMEHVIKIVHSSREIIVLAAPTEEQALIWVRQINQYSQGSIPTEVCSFLPHLNVPNSINTQTSPTTVTNNNNKNTTDRNFTSPQLSSCNNRSSMDVTDLQADSEFLTLNKTICTDSIPSVNPTKNPSFDNRNVGLLISSCEYNSQRNRKAEKSVTNHRITTPIDDVINTNDSSINGSGMTDSIHHCLSSSVVIPSRPLSSMTLSSIFDSSTISIKQNSRRSSLISSMRRKVESFSSKRRIRKSLPQSLQPSTNGYSNLSQNEMVLTGHRRMLSDGQWKNNFSSSKFSSVQCLQQQSQHMISSPPLPPPPAACVWDSSGNSGKGFGWSHLVSAGVRFLNQHTTPTVIPSSTNNGRPRSVRYDSAGATSDLFSSQICLTSNYGPLLDLNTIRSHSTALYTIDASIDNHIVISGDAFISIPDQVPWTIKWCCLKLNCLEIYQNSRKDYYSKISQNSNEYIDENYNWPIFSLPLNSDKVELGLAGCSDKRHSSAIRLAVPTECTTPLLFDAIDKSQMGSWIRGFIQALGLVGPIDVAQQKNYSLHRMSSMGPKNTVLLHPPCVSVQENHIHSVPLIKNHTVLPLTTTMNPLTSTSLIHRIPNSIMETSQTSMYYSDIHDNDVDDDVNDLVDNNNNSNNPFFVNVEKQETSSSSSNMVIYDEVCPPQPSFATTTTAANTPVTSLLSSTDTTRNPPNLSKRRWSSPLLIVDSCTKFPGSFYLSNIESNNALLTNNNSNNNNSHNKSSNWHIIPPPSRRLLAQPLPPLPSVGPSTCESMAGTITSDGSCTSSNITPDDFVGCVDDVNDDNNDYQDEDERVKLIRSINMNIETDNYPLYWSKKDKTSDSCNLPSSTLNRRYASMSSLEYSVPFNESSTSMYDYNNNNNNSTNDQKKPKRKDGNKSILKQFLSHKQCHSWINNNEDNNNKAENNNNSTLDIMNNSGSNSMCTAIMKDGIYSSPLCTAFTFISESDNSTLHKADSDHVTSDTTNTTCTTTTTSTCTNVFSNDGNNDNISRRNSEDEVSLWNVKAENFLCSRDPALVEYMQSSKLISARRCVSCLTGSKPTVLQKNSNIDGIPISSSTLPVRCGSDDTATEIMNTEAIASDPVLCQKLNKHWNRNSYSSNSSRTATSSGVALTAEFSSPGSGGTTRPSSLAMPNYHPPVTLVEEEQTNIENSPIHVHNDWYDLPLNLKQSKDTRKYQSSSDYGCQVEIPTSNLSILNCHQYPHNLVNSMNENNIKDSVTVKDSILHSTSLTLITSQLDEIKQETNSLRSIIRNLSFQLSDHLARDCCDQCVKNVESLPKSDVVNISTSNSEILLDQGNTPIDKNLSNNDDNIDNNKNMPNGCNRKVVRIEDEETTANFYARLTAVEMLLRNAESTEARLEKEFSHLIINDEKLSLPPPPPSSLSTAIFIEDLKLEQEQRILDEKSLMNKCIQDNEYACSRCKNNNAINNISRNKHGKIEHQCCILNSSFQKKITNTIPLSSYHDRSHSGFTRRRQRQRQQHHHHHCVAVDSSNYSKPSNCNIIETQTIECCSQVTVSSSLSS</sequence>
<evidence type="ECO:0000259" key="2">
    <source>
        <dbReference type="SMART" id="SM00233"/>
    </source>
</evidence>
<organism evidence="3 4">
    <name type="scientific">Schistosoma margrebowiei</name>
    <dbReference type="NCBI Taxonomy" id="48269"/>
    <lineage>
        <taxon>Eukaryota</taxon>
        <taxon>Metazoa</taxon>
        <taxon>Spiralia</taxon>
        <taxon>Lophotrochozoa</taxon>
        <taxon>Platyhelminthes</taxon>
        <taxon>Trematoda</taxon>
        <taxon>Digenea</taxon>
        <taxon>Strigeidida</taxon>
        <taxon>Schistosomatoidea</taxon>
        <taxon>Schistosomatidae</taxon>
        <taxon>Schistosoma</taxon>
    </lineage>
</organism>
<feature type="region of interest" description="Disordered" evidence="1">
    <location>
        <begin position="1088"/>
        <end position="1107"/>
    </location>
</feature>
<reference evidence="4" key="1">
    <citation type="submission" date="2023-11" db="UniProtKB">
        <authorList>
            <consortium name="WormBaseParasite"/>
        </authorList>
    </citation>
    <scope>IDENTIFICATION</scope>
</reference>
<feature type="region of interest" description="Disordered" evidence="1">
    <location>
        <begin position="1284"/>
        <end position="1306"/>
    </location>
</feature>
<feature type="region of interest" description="Disordered" evidence="1">
    <location>
        <begin position="471"/>
        <end position="491"/>
    </location>
</feature>
<feature type="compositionally biased region" description="Basic residues" evidence="1">
    <location>
        <begin position="1901"/>
        <end position="1914"/>
    </location>
</feature>
<dbReference type="InterPro" id="IPR001849">
    <property type="entry name" value="PH_domain"/>
</dbReference>
<dbReference type="WBParaSite" id="SMRG1_83580.1">
    <property type="protein sequence ID" value="SMRG1_83580.1"/>
    <property type="gene ID" value="SMRG1_83580"/>
</dbReference>
<evidence type="ECO:0000256" key="1">
    <source>
        <dbReference type="SAM" id="MobiDB-lite"/>
    </source>
</evidence>
<dbReference type="PANTHER" id="PTHR42264">
    <property type="entry name" value="EPHRIN_REC_LIKE DOMAIN-CONTAINING PROTEIN"/>
    <property type="match status" value="1"/>
</dbReference>
<evidence type="ECO:0000313" key="4">
    <source>
        <dbReference type="WBParaSite" id="SMRG1_83580.1"/>
    </source>
</evidence>
<feature type="region of interest" description="Disordered" evidence="1">
    <location>
        <begin position="1729"/>
        <end position="1749"/>
    </location>
</feature>
<feature type="compositionally biased region" description="Polar residues" evidence="1">
    <location>
        <begin position="656"/>
        <end position="670"/>
    </location>
</feature>
<feature type="domain" description="PH" evidence="2">
    <location>
        <begin position="354"/>
        <end position="452"/>
    </location>
</feature>
<feature type="region of interest" description="Disordered" evidence="1">
    <location>
        <begin position="1891"/>
        <end position="1914"/>
    </location>
</feature>
<feature type="compositionally biased region" description="Low complexity" evidence="1">
    <location>
        <begin position="1732"/>
        <end position="1748"/>
    </location>
</feature>
<feature type="compositionally biased region" description="Low complexity" evidence="1">
    <location>
        <begin position="1284"/>
        <end position="1296"/>
    </location>
</feature>
<feature type="region of interest" description="Disordered" evidence="1">
    <location>
        <begin position="648"/>
        <end position="670"/>
    </location>
</feature>
<feature type="compositionally biased region" description="Polar residues" evidence="1">
    <location>
        <begin position="140"/>
        <end position="157"/>
    </location>
</feature>
<protein>
    <recommendedName>
        <fullName evidence="2">PH domain-containing protein</fullName>
    </recommendedName>
</protein>
<dbReference type="Proteomes" id="UP000050790">
    <property type="component" value="Unassembled WGS sequence"/>
</dbReference>
<dbReference type="InterPro" id="IPR011993">
    <property type="entry name" value="PH-like_dom_sf"/>
</dbReference>
<proteinExistence type="predicted"/>
<feature type="compositionally biased region" description="Low complexity" evidence="1">
    <location>
        <begin position="158"/>
        <end position="171"/>
    </location>
</feature>